<evidence type="ECO:0000313" key="2">
    <source>
        <dbReference type="Proteomes" id="UP000683417"/>
    </source>
</evidence>
<organism evidence="1 2">
    <name type="scientific">Blumeria graminis f. sp. triticale</name>
    <dbReference type="NCBI Taxonomy" id="1689686"/>
    <lineage>
        <taxon>Eukaryota</taxon>
        <taxon>Fungi</taxon>
        <taxon>Dikarya</taxon>
        <taxon>Ascomycota</taxon>
        <taxon>Pezizomycotina</taxon>
        <taxon>Leotiomycetes</taxon>
        <taxon>Erysiphales</taxon>
        <taxon>Erysiphaceae</taxon>
        <taxon>Blumeria</taxon>
    </lineage>
</organism>
<reference evidence="1" key="1">
    <citation type="submission" date="2020-10" db="EMBL/GenBank/DDBJ databases">
        <authorList>
            <person name="Muller C M."/>
        </authorList>
    </citation>
    <scope>NUCLEOTIDE SEQUENCE</scope>
    <source>
        <strain evidence="1">THUN-12</strain>
    </source>
</reference>
<accession>A0A9W4CYE9</accession>
<sequence length="52" mass="5621">MFNTTSRLHPSRSSITIQSAKGPTQSLMYSDSSLCNVLLIVTISGVWGMSCI</sequence>
<proteinExistence type="predicted"/>
<dbReference type="Proteomes" id="UP000683417">
    <property type="component" value="Unassembled WGS sequence"/>
</dbReference>
<name>A0A9W4CYE9_BLUGR</name>
<comment type="caution">
    <text evidence="1">The sequence shown here is derived from an EMBL/GenBank/DDBJ whole genome shotgun (WGS) entry which is preliminary data.</text>
</comment>
<dbReference type="EMBL" id="CAJHIT010000004">
    <property type="protein sequence ID" value="CAD6500652.1"/>
    <property type="molecule type" value="Genomic_DNA"/>
</dbReference>
<protein>
    <submittedName>
        <fullName evidence="1">BgTH12-06361</fullName>
    </submittedName>
</protein>
<evidence type="ECO:0000313" key="1">
    <source>
        <dbReference type="EMBL" id="CAD6500652.1"/>
    </source>
</evidence>
<gene>
    <name evidence="1" type="ORF">BGTH12_LOCUS2010</name>
</gene>
<dbReference type="AlphaFoldDB" id="A0A9W4CYE9"/>